<keyword evidence="3" id="KW-0574">Periplasm</keyword>
<feature type="signal peptide" evidence="4">
    <location>
        <begin position="1"/>
        <end position="24"/>
    </location>
</feature>
<dbReference type="Pfam" id="PF01547">
    <property type="entry name" value="SBP_bac_1"/>
    <property type="match status" value="1"/>
</dbReference>
<proteinExistence type="inferred from homology"/>
<dbReference type="GO" id="GO:0042597">
    <property type="term" value="C:periplasmic space"/>
    <property type="evidence" value="ECO:0007669"/>
    <property type="project" value="UniProtKB-SubCell"/>
</dbReference>
<keyword evidence="6" id="KW-1185">Reference proteome</keyword>
<sequence length="413" mass="45012">MKKRNLLRLGAALSGLLMAMPALAQELTFWSWRQEDKAVYEELIKTFEAQNPGITVKFEAFEATNYNTILSTALAGGTGPDLMMVRAFGGLETIASGGYLMPLDNTKIPALADFSPAALAAETMRSDQTLYAVPFASQTQFVIYNKAIFDQNGLKEPQTWDEFIKLAEDLKAKGVIPFANGTATAWQNETIVGALVSSIYGRGFYDDLMAGKVDFNDPRYVDALAKLKDITAYFPDGFIGLDYPSAQQLFTSGMAAMFAGGSYEIANFRAQNPDIQLGVFAAPGIKADDEKLVAIYFDGGYAANAKTAHPEAAVKFLNFLASKDFGQVFANKLNNISTVPGVTFDDPLLGEVAELNQHSIPYLMLVHFRYGEPSGSVLLQGEVQKLLDNQTTPAEIGKALTDGLANWYEPFKK</sequence>
<accession>A0A5B9DL97</accession>
<dbReference type="EMBL" id="CP041690">
    <property type="protein sequence ID" value="QEE20081.1"/>
    <property type="molecule type" value="Genomic_DNA"/>
</dbReference>
<reference evidence="5 6" key="1">
    <citation type="journal article" date="2015" name="Int. J. Syst. Evol. Microbiol.">
        <title>Youhaiella tibetensis gen. nov., sp. nov., isolated from subsurface sediment.</title>
        <authorList>
            <person name="Wang Y.X."/>
            <person name="Huang F.Q."/>
            <person name="Nogi Y."/>
            <person name="Pang S.J."/>
            <person name="Wang P.K."/>
            <person name="Lv J."/>
        </authorList>
    </citation>
    <scope>NUCLEOTIDE SEQUENCE [LARGE SCALE GENOMIC DNA]</scope>
    <source>
        <strain evidence="6">fig4</strain>
    </source>
</reference>
<evidence type="ECO:0000256" key="3">
    <source>
        <dbReference type="ARBA" id="ARBA00022764"/>
    </source>
</evidence>
<evidence type="ECO:0000256" key="4">
    <source>
        <dbReference type="SAM" id="SignalP"/>
    </source>
</evidence>
<dbReference type="InterPro" id="IPR006059">
    <property type="entry name" value="SBP"/>
</dbReference>
<comment type="similarity">
    <text evidence="2">Belongs to the bacterial solute-binding protein 1 family.</text>
</comment>
<comment type="subcellular location">
    <subcellularLocation>
        <location evidence="1">Periplasm</location>
    </subcellularLocation>
</comment>
<dbReference type="InterPro" id="IPR050490">
    <property type="entry name" value="Bact_solute-bd_prot1"/>
</dbReference>
<dbReference type="Gene3D" id="3.40.190.10">
    <property type="entry name" value="Periplasmic binding protein-like II"/>
    <property type="match status" value="2"/>
</dbReference>
<dbReference type="OrthoDB" id="2509690at2"/>
<evidence type="ECO:0000256" key="2">
    <source>
        <dbReference type="ARBA" id="ARBA00008520"/>
    </source>
</evidence>
<dbReference type="Proteomes" id="UP000321062">
    <property type="component" value="Chromosome"/>
</dbReference>
<dbReference type="RefSeq" id="WP_147655637.1">
    <property type="nucleotide sequence ID" value="NZ_BMFM01000001.1"/>
</dbReference>
<dbReference type="SUPFAM" id="SSF53850">
    <property type="entry name" value="Periplasmic binding protein-like II"/>
    <property type="match status" value="1"/>
</dbReference>
<protein>
    <submittedName>
        <fullName evidence="5">Extracellular solute-binding protein</fullName>
    </submittedName>
</protein>
<name>A0A5B9DL97_9HYPH</name>
<organism evidence="5 6">
    <name type="scientific">Paradevosia tibetensis</name>
    <dbReference type="NCBI Taxonomy" id="1447062"/>
    <lineage>
        <taxon>Bacteria</taxon>
        <taxon>Pseudomonadati</taxon>
        <taxon>Pseudomonadota</taxon>
        <taxon>Alphaproteobacteria</taxon>
        <taxon>Hyphomicrobiales</taxon>
        <taxon>Devosiaceae</taxon>
        <taxon>Paradevosia</taxon>
    </lineage>
</organism>
<keyword evidence="4" id="KW-0732">Signal</keyword>
<gene>
    <name evidence="5" type="ORF">FNA67_07795</name>
</gene>
<dbReference type="AlphaFoldDB" id="A0A5B9DL97"/>
<evidence type="ECO:0000313" key="5">
    <source>
        <dbReference type="EMBL" id="QEE20081.1"/>
    </source>
</evidence>
<evidence type="ECO:0000313" key="6">
    <source>
        <dbReference type="Proteomes" id="UP000321062"/>
    </source>
</evidence>
<dbReference type="PANTHER" id="PTHR43649">
    <property type="entry name" value="ARABINOSE-BINDING PROTEIN-RELATED"/>
    <property type="match status" value="1"/>
</dbReference>
<evidence type="ECO:0000256" key="1">
    <source>
        <dbReference type="ARBA" id="ARBA00004418"/>
    </source>
</evidence>
<dbReference type="KEGG" id="yti:FNA67_07795"/>
<feature type="chain" id="PRO_5023044610" evidence="4">
    <location>
        <begin position="25"/>
        <end position="413"/>
    </location>
</feature>